<organism evidence="1 2">
    <name type="scientific">Berryella intestinalis</name>
    <dbReference type="NCBI Taxonomy" id="1531429"/>
    <lineage>
        <taxon>Bacteria</taxon>
        <taxon>Bacillati</taxon>
        <taxon>Actinomycetota</taxon>
        <taxon>Coriobacteriia</taxon>
        <taxon>Eggerthellales</taxon>
        <taxon>Eggerthellaceae</taxon>
        <taxon>Berryella</taxon>
    </lineage>
</organism>
<dbReference type="SUPFAM" id="SSF53756">
    <property type="entry name" value="UDP-Glycosyltransferase/glycogen phosphorylase"/>
    <property type="match status" value="1"/>
</dbReference>
<sequence length="213" mass="23590">MPTVLPNKPQPDDLSTPKEVDEALAQRFETLGKKILLYQGVFASDRDIVPYAKSLELLEGEFCLCLMGKGVFSAEDERAWRNKLSSISEDVYFMGFVPSPGHLAFSSYGYIGLLPYSPRSDKTRFSSLNALYCAPNKVWEYSRVGVPMLGSDVPGLKHLLEGAGMGLTSSPDPDEIAERIRAIDENHRSMSANATRFYKATDIDSIVEAILQD</sequence>
<name>A0A0A8B5M3_9ACTN</name>
<keyword evidence="2" id="KW-1185">Reference proteome</keyword>
<dbReference type="Proteomes" id="UP000031121">
    <property type="component" value="Chromosome"/>
</dbReference>
<evidence type="ECO:0000313" key="1">
    <source>
        <dbReference type="EMBL" id="AJC12639.1"/>
    </source>
</evidence>
<dbReference type="EMBL" id="CP009302">
    <property type="protein sequence ID" value="AJC12639.1"/>
    <property type="molecule type" value="Genomic_DNA"/>
</dbReference>
<evidence type="ECO:0000313" key="2">
    <source>
        <dbReference type="Proteomes" id="UP000031121"/>
    </source>
</evidence>
<dbReference type="AlphaFoldDB" id="A0A0A8B5M3"/>
<gene>
    <name evidence="1" type="ORF">JI75_08245</name>
</gene>
<reference evidence="2" key="1">
    <citation type="submission" date="2014-08" db="EMBL/GenBank/DDBJ databases">
        <title>Coriobacteriaceae sp. complete genome.</title>
        <authorList>
            <person name="Looft T."/>
            <person name="Bayles D.O."/>
            <person name="Stanton T.B."/>
        </authorList>
    </citation>
    <scope>NUCLEOTIDE SEQUENCE [LARGE SCALE GENOMIC DNA]</scope>
    <source>
        <strain evidence="2">68-1-3</strain>
    </source>
</reference>
<accession>A0A0A8B5M3</accession>
<dbReference type="Gene3D" id="3.40.50.2000">
    <property type="entry name" value="Glycogen Phosphorylase B"/>
    <property type="match status" value="1"/>
</dbReference>
<proteinExistence type="predicted"/>
<dbReference type="HOGENOM" id="CLU_1292597_0_0_11"/>
<reference evidence="1 2" key="2">
    <citation type="journal article" date="2015" name="Genome Announc.">
        <title>Complete Genome Sequence of Coriobacteriaceae Strain 68-1-3, a Novel Mucus-Degrading Isolate from the Swine Intestinal Tract.</title>
        <authorList>
            <person name="Looft T."/>
            <person name="Bayles D.O."/>
            <person name="Alt D.P."/>
            <person name="Stanton T.B."/>
        </authorList>
    </citation>
    <scope>NUCLEOTIDE SEQUENCE [LARGE SCALE GENOMIC DNA]</scope>
    <source>
        <strain evidence="1 2">68-1-3</strain>
    </source>
</reference>
<dbReference type="KEGG" id="cbac:JI75_08245"/>
<protein>
    <recommendedName>
        <fullName evidence="3">Glycosyltransferase</fullName>
    </recommendedName>
</protein>
<dbReference type="STRING" id="1531429.JI75_08245"/>
<evidence type="ECO:0008006" key="3">
    <source>
        <dbReference type="Google" id="ProtNLM"/>
    </source>
</evidence>